<reference evidence="2 3" key="1">
    <citation type="submission" date="2023-04" db="EMBL/GenBank/DDBJ databases">
        <title>Genome of Basidiobolus ranarum AG-B5.</title>
        <authorList>
            <person name="Stajich J.E."/>
            <person name="Carter-House D."/>
            <person name="Gryganskyi A."/>
        </authorList>
    </citation>
    <scope>NUCLEOTIDE SEQUENCE [LARGE SCALE GENOMIC DNA]</scope>
    <source>
        <strain evidence="2 3">AG-B5</strain>
    </source>
</reference>
<gene>
    <name evidence="2" type="ORF">K7432_002924</name>
</gene>
<dbReference type="PROSITE" id="PS51257">
    <property type="entry name" value="PROKAR_LIPOPROTEIN"/>
    <property type="match status" value="1"/>
</dbReference>
<sequence length="215" mass="24583">MRISPLFAIPLVLFTGIYGCEKDCKVAMDHEFALRYVPVIKDSLTSLETELVTALQTDIHGNPKLREAIGQVVLKFHTELSSDLSNIMHHGIFDKYHARCQQIEVEGCPNYYCSEVCGSPGSIIYYLDDVLERTRAGVIDKMKIFTEENGEFEQEFDSQVKENYPTDHGPNEIVILKKTLRSQLVEFHQRVEDVCSTGCFKEWAPELIAKLQQYD</sequence>
<feature type="signal peptide" evidence="1">
    <location>
        <begin position="1"/>
        <end position="19"/>
    </location>
</feature>
<feature type="chain" id="PRO_5045358994" evidence="1">
    <location>
        <begin position="20"/>
        <end position="215"/>
    </location>
</feature>
<evidence type="ECO:0000313" key="3">
    <source>
        <dbReference type="Proteomes" id="UP001479436"/>
    </source>
</evidence>
<keyword evidence="3" id="KW-1185">Reference proteome</keyword>
<keyword evidence="1" id="KW-0732">Signal</keyword>
<name>A0ABR2X0T2_9FUNG</name>
<protein>
    <submittedName>
        <fullName evidence="2">Uncharacterized protein</fullName>
    </submittedName>
</protein>
<evidence type="ECO:0000256" key="1">
    <source>
        <dbReference type="SAM" id="SignalP"/>
    </source>
</evidence>
<comment type="caution">
    <text evidence="2">The sequence shown here is derived from an EMBL/GenBank/DDBJ whole genome shotgun (WGS) entry which is preliminary data.</text>
</comment>
<accession>A0ABR2X0T2</accession>
<evidence type="ECO:0000313" key="2">
    <source>
        <dbReference type="EMBL" id="KAK9767346.1"/>
    </source>
</evidence>
<dbReference type="Proteomes" id="UP001479436">
    <property type="component" value="Unassembled WGS sequence"/>
</dbReference>
<dbReference type="EMBL" id="JASJQH010000083">
    <property type="protein sequence ID" value="KAK9767346.1"/>
    <property type="molecule type" value="Genomic_DNA"/>
</dbReference>
<organism evidence="2 3">
    <name type="scientific">Basidiobolus ranarum</name>
    <dbReference type="NCBI Taxonomy" id="34480"/>
    <lineage>
        <taxon>Eukaryota</taxon>
        <taxon>Fungi</taxon>
        <taxon>Fungi incertae sedis</taxon>
        <taxon>Zoopagomycota</taxon>
        <taxon>Entomophthoromycotina</taxon>
        <taxon>Basidiobolomycetes</taxon>
        <taxon>Basidiobolales</taxon>
        <taxon>Basidiobolaceae</taxon>
        <taxon>Basidiobolus</taxon>
    </lineage>
</organism>
<proteinExistence type="predicted"/>